<dbReference type="EMBL" id="BAAAPE010000013">
    <property type="protein sequence ID" value="GAA2091277.1"/>
    <property type="molecule type" value="Genomic_DNA"/>
</dbReference>
<dbReference type="InterPro" id="IPR023214">
    <property type="entry name" value="HAD_sf"/>
</dbReference>
<evidence type="ECO:0000313" key="5">
    <source>
        <dbReference type="Proteomes" id="UP001500016"/>
    </source>
</evidence>
<dbReference type="PANTHER" id="PTHR46470">
    <property type="entry name" value="N-ACYLNEURAMINATE-9-PHOSPHATASE"/>
    <property type="match status" value="1"/>
</dbReference>
<evidence type="ECO:0000256" key="2">
    <source>
        <dbReference type="ARBA" id="ARBA00022801"/>
    </source>
</evidence>
<gene>
    <name evidence="4" type="ORF">GCM10009801_56990</name>
</gene>
<dbReference type="RefSeq" id="WP_344532154.1">
    <property type="nucleotide sequence ID" value="NZ_BAAAPE010000013.1"/>
</dbReference>
<dbReference type="SFLD" id="SFLDG01129">
    <property type="entry name" value="C1.5:_HAD__Beta-PGM__Phosphata"/>
    <property type="match status" value="1"/>
</dbReference>
<dbReference type="Gene3D" id="1.20.120.710">
    <property type="entry name" value="Haloacid dehalogenase hydrolase-like domain"/>
    <property type="match status" value="1"/>
</dbReference>
<sequence>MPVRGVLFDVDDTLFDYGTSERAGLLTHLGELGLMDRFAGPDEAFELWSLIMEEEYTRFLSGELSFEEQRCSRTRRFLSRAGCLPAEGMTDQEAAAWFAGYAAHRDATWSAFPDAGPMLESLTSSYRLGVVSNSSLEHQRHKLGAIGLLAYFGEALVCSESHGAAKPEPSIFHAGCTLLGLPPHEVAYVGDKHTVDAVGARDARLRAYWLDRTGAAARMEVEPGIRVIRSLAELPASLAD</sequence>
<keyword evidence="3" id="KW-0460">Magnesium</keyword>
<comment type="caution">
    <text evidence="4">The sequence shown here is derived from an EMBL/GenBank/DDBJ whole genome shotgun (WGS) entry which is preliminary data.</text>
</comment>
<dbReference type="PANTHER" id="PTHR46470:SF4">
    <property type="entry name" value="5-AMINO-6-(5-PHOSPHO-D-RIBITYLAMINO)URACIL PHOSPHATASE YIGB"/>
    <property type="match status" value="1"/>
</dbReference>
<accession>A0ABN2WFH4</accession>
<evidence type="ECO:0000256" key="1">
    <source>
        <dbReference type="ARBA" id="ARBA00001946"/>
    </source>
</evidence>
<keyword evidence="5" id="KW-1185">Reference proteome</keyword>
<name>A0ABN2WFH4_9ACTN</name>
<reference evidence="4 5" key="1">
    <citation type="journal article" date="2019" name="Int. J. Syst. Evol. Microbiol.">
        <title>The Global Catalogue of Microorganisms (GCM) 10K type strain sequencing project: providing services to taxonomists for standard genome sequencing and annotation.</title>
        <authorList>
            <consortium name="The Broad Institute Genomics Platform"/>
            <consortium name="The Broad Institute Genome Sequencing Center for Infectious Disease"/>
            <person name="Wu L."/>
            <person name="Ma J."/>
        </authorList>
    </citation>
    <scope>NUCLEOTIDE SEQUENCE [LARGE SCALE GENOMIC DNA]</scope>
    <source>
        <strain evidence="4 5">JCM 15478</strain>
    </source>
</reference>
<dbReference type="InterPro" id="IPR006439">
    <property type="entry name" value="HAD-SF_hydro_IA"/>
</dbReference>
<dbReference type="InterPro" id="IPR051400">
    <property type="entry name" value="HAD-like_hydrolase"/>
</dbReference>
<dbReference type="GO" id="GO:0016787">
    <property type="term" value="F:hydrolase activity"/>
    <property type="evidence" value="ECO:0007669"/>
    <property type="project" value="UniProtKB-KW"/>
</dbReference>
<dbReference type="Proteomes" id="UP001500016">
    <property type="component" value="Unassembled WGS sequence"/>
</dbReference>
<protein>
    <submittedName>
        <fullName evidence="4">HAD family hydrolase</fullName>
    </submittedName>
</protein>
<dbReference type="Pfam" id="PF00702">
    <property type="entry name" value="Hydrolase"/>
    <property type="match status" value="1"/>
</dbReference>
<comment type="cofactor">
    <cofactor evidence="1">
        <name>Mg(2+)</name>
        <dbReference type="ChEBI" id="CHEBI:18420"/>
    </cofactor>
</comment>
<evidence type="ECO:0000256" key="3">
    <source>
        <dbReference type="ARBA" id="ARBA00022842"/>
    </source>
</evidence>
<dbReference type="PRINTS" id="PR00413">
    <property type="entry name" value="HADHALOGNASE"/>
</dbReference>
<dbReference type="SUPFAM" id="SSF56784">
    <property type="entry name" value="HAD-like"/>
    <property type="match status" value="1"/>
</dbReference>
<dbReference type="NCBIfam" id="TIGR01549">
    <property type="entry name" value="HAD-SF-IA-v1"/>
    <property type="match status" value="1"/>
</dbReference>
<evidence type="ECO:0000313" key="4">
    <source>
        <dbReference type="EMBL" id="GAA2091277.1"/>
    </source>
</evidence>
<dbReference type="InterPro" id="IPR036412">
    <property type="entry name" value="HAD-like_sf"/>
</dbReference>
<proteinExistence type="predicted"/>
<dbReference type="SFLD" id="SFLDS00003">
    <property type="entry name" value="Haloacid_Dehalogenase"/>
    <property type="match status" value="1"/>
</dbReference>
<dbReference type="Gene3D" id="3.40.50.1000">
    <property type="entry name" value="HAD superfamily/HAD-like"/>
    <property type="match status" value="1"/>
</dbReference>
<organism evidence="4 5">
    <name type="scientific">Streptomyces albiaxialis</name>
    <dbReference type="NCBI Taxonomy" id="329523"/>
    <lineage>
        <taxon>Bacteria</taxon>
        <taxon>Bacillati</taxon>
        <taxon>Actinomycetota</taxon>
        <taxon>Actinomycetes</taxon>
        <taxon>Kitasatosporales</taxon>
        <taxon>Streptomycetaceae</taxon>
        <taxon>Streptomyces</taxon>
    </lineage>
</organism>
<keyword evidence="2 4" id="KW-0378">Hydrolase</keyword>